<evidence type="ECO:0000313" key="14">
    <source>
        <dbReference type="EMBL" id="MEE6259032.1"/>
    </source>
</evidence>
<evidence type="ECO:0000256" key="10">
    <source>
        <dbReference type="PROSITE-ProRule" id="PRU01240"/>
    </source>
</evidence>
<comment type="subcellular location">
    <subcellularLocation>
        <location evidence="1">Cell membrane</location>
        <topology evidence="1">Single-pass membrane protein</topology>
    </subcellularLocation>
</comment>
<evidence type="ECO:0000256" key="1">
    <source>
        <dbReference type="ARBA" id="ARBA00004162"/>
    </source>
</evidence>
<dbReference type="InterPro" id="IPR036852">
    <property type="entry name" value="Peptidase_S8/S53_dom_sf"/>
</dbReference>
<sequence>MADGTRNQQWHLRALGIAEAHEVSRGAGIVVAVIDTGVNASHRDLAGNVLSGVDLTGADTNGQEDSQGHGTAMAGLIAAHGHGPGNSNGALGIAPDAKILPIRNSQSKLGDPDNLPRAVDEAVRRGAKVISLSLGGGTSMRLQEAIKDALAADIVIVAASGNKTEYDSIGYPAKYPGVVAVGAINKNGRLAPITVTGKEMVLTAPGAEIVGTSNTGGYQEGTGTSDATAIVAGAAALVRSRFPDLSATEVVHRLTATADDKGAPGRDPEYGYGSLNLVKALTADVKPAPAEPSPGATPPASQEPSAPAAAPPSDGGTGVKLSPLAYVVGGLCLVAVLIVVGLVVWLISRSRRRRTPQPAMGYPPPGGGSPPGYPAPPSYPPTTGHSPPGYGPPGPPYQGR</sequence>
<evidence type="ECO:0000256" key="5">
    <source>
        <dbReference type="ARBA" id="ARBA00022692"/>
    </source>
</evidence>
<feature type="active site" description="Charge relay system" evidence="10">
    <location>
        <position position="35"/>
    </location>
</feature>
<name>A0ABU7RRB0_9ACTN</name>
<dbReference type="GO" id="GO:0006508">
    <property type="term" value="P:proteolysis"/>
    <property type="evidence" value="ECO:0007669"/>
    <property type="project" value="UniProtKB-KW"/>
</dbReference>
<feature type="active site" description="Charge relay system" evidence="10">
    <location>
        <position position="69"/>
    </location>
</feature>
<feature type="region of interest" description="Disordered" evidence="11">
    <location>
        <begin position="353"/>
        <end position="400"/>
    </location>
</feature>
<feature type="active site" description="Charge relay system" evidence="10">
    <location>
        <position position="225"/>
    </location>
</feature>
<organism evidence="14 15">
    <name type="scientific">Plantactinospora sonchi</name>
    <dbReference type="NCBI Taxonomy" id="1544735"/>
    <lineage>
        <taxon>Bacteria</taxon>
        <taxon>Bacillati</taxon>
        <taxon>Actinomycetota</taxon>
        <taxon>Actinomycetes</taxon>
        <taxon>Micromonosporales</taxon>
        <taxon>Micromonosporaceae</taxon>
        <taxon>Plantactinospora</taxon>
    </lineage>
</organism>
<keyword evidence="3" id="KW-1003">Cell membrane</keyword>
<evidence type="ECO:0000256" key="7">
    <source>
        <dbReference type="ARBA" id="ARBA00022825"/>
    </source>
</evidence>
<dbReference type="PANTHER" id="PTHR43806:SF11">
    <property type="entry name" value="CEREVISIN-RELATED"/>
    <property type="match status" value="1"/>
</dbReference>
<feature type="region of interest" description="Disordered" evidence="11">
    <location>
        <begin position="286"/>
        <end position="316"/>
    </location>
</feature>
<accession>A0ABU7RRB0</accession>
<keyword evidence="5 12" id="KW-0812">Transmembrane</keyword>
<dbReference type="Pfam" id="PF00082">
    <property type="entry name" value="Peptidase_S8"/>
    <property type="match status" value="1"/>
</dbReference>
<dbReference type="GO" id="GO:0008233">
    <property type="term" value="F:peptidase activity"/>
    <property type="evidence" value="ECO:0007669"/>
    <property type="project" value="UniProtKB-KW"/>
</dbReference>
<dbReference type="InterPro" id="IPR015500">
    <property type="entry name" value="Peptidase_S8_subtilisin-rel"/>
</dbReference>
<evidence type="ECO:0000256" key="3">
    <source>
        <dbReference type="ARBA" id="ARBA00022475"/>
    </source>
</evidence>
<evidence type="ECO:0000256" key="8">
    <source>
        <dbReference type="ARBA" id="ARBA00022989"/>
    </source>
</evidence>
<dbReference type="NCBIfam" id="TIGR03921">
    <property type="entry name" value="T7SS_mycosin"/>
    <property type="match status" value="1"/>
</dbReference>
<feature type="compositionally biased region" description="Low complexity" evidence="11">
    <location>
        <begin position="298"/>
        <end position="313"/>
    </location>
</feature>
<keyword evidence="4 10" id="KW-0645">Protease</keyword>
<protein>
    <submittedName>
        <fullName evidence="14">Type VII secretion-associated serine protease mycosin</fullName>
    </submittedName>
</protein>
<dbReference type="InterPro" id="IPR050131">
    <property type="entry name" value="Peptidase_S8_subtilisin-like"/>
</dbReference>
<evidence type="ECO:0000313" key="15">
    <source>
        <dbReference type="Proteomes" id="UP001332243"/>
    </source>
</evidence>
<gene>
    <name evidence="14" type="primary">mycP</name>
    <name evidence="14" type="ORF">V1633_11090</name>
</gene>
<evidence type="ECO:0000256" key="2">
    <source>
        <dbReference type="ARBA" id="ARBA00011073"/>
    </source>
</evidence>
<evidence type="ECO:0000259" key="13">
    <source>
        <dbReference type="Pfam" id="PF00082"/>
    </source>
</evidence>
<keyword evidence="15" id="KW-1185">Reference proteome</keyword>
<evidence type="ECO:0000256" key="12">
    <source>
        <dbReference type="SAM" id="Phobius"/>
    </source>
</evidence>
<dbReference type="PANTHER" id="PTHR43806">
    <property type="entry name" value="PEPTIDASE S8"/>
    <property type="match status" value="1"/>
</dbReference>
<dbReference type="PROSITE" id="PS00136">
    <property type="entry name" value="SUBTILASE_ASP"/>
    <property type="match status" value="1"/>
</dbReference>
<feature type="compositionally biased region" description="Pro residues" evidence="11">
    <location>
        <begin position="389"/>
        <end position="400"/>
    </location>
</feature>
<keyword evidence="9 12" id="KW-0472">Membrane</keyword>
<comment type="similarity">
    <text evidence="2 10">Belongs to the peptidase S8 family.</text>
</comment>
<dbReference type="Gene3D" id="3.40.50.200">
    <property type="entry name" value="Peptidase S8/S53 domain"/>
    <property type="match status" value="1"/>
</dbReference>
<dbReference type="Proteomes" id="UP001332243">
    <property type="component" value="Unassembled WGS sequence"/>
</dbReference>
<dbReference type="InterPro" id="IPR023834">
    <property type="entry name" value="T7SS_pept_S8A_mycosin"/>
</dbReference>
<keyword evidence="7 10" id="KW-0720">Serine protease</keyword>
<feature type="compositionally biased region" description="Pro residues" evidence="11">
    <location>
        <begin position="361"/>
        <end position="380"/>
    </location>
</feature>
<evidence type="ECO:0000256" key="6">
    <source>
        <dbReference type="ARBA" id="ARBA00022801"/>
    </source>
</evidence>
<proteinExistence type="inferred from homology"/>
<dbReference type="EMBL" id="JAZGQK010000007">
    <property type="protein sequence ID" value="MEE6259032.1"/>
    <property type="molecule type" value="Genomic_DNA"/>
</dbReference>
<evidence type="ECO:0000256" key="9">
    <source>
        <dbReference type="ARBA" id="ARBA00023136"/>
    </source>
</evidence>
<comment type="caution">
    <text evidence="14">The sequence shown here is derived from an EMBL/GenBank/DDBJ whole genome shotgun (WGS) entry which is preliminary data.</text>
</comment>
<evidence type="ECO:0000256" key="4">
    <source>
        <dbReference type="ARBA" id="ARBA00022670"/>
    </source>
</evidence>
<keyword evidence="8 12" id="KW-1133">Transmembrane helix</keyword>
<dbReference type="InterPro" id="IPR023827">
    <property type="entry name" value="Peptidase_S8_Asp-AS"/>
</dbReference>
<dbReference type="InterPro" id="IPR000209">
    <property type="entry name" value="Peptidase_S8/S53_dom"/>
</dbReference>
<evidence type="ECO:0000256" key="11">
    <source>
        <dbReference type="SAM" id="MobiDB-lite"/>
    </source>
</evidence>
<dbReference type="PROSITE" id="PS51892">
    <property type="entry name" value="SUBTILASE"/>
    <property type="match status" value="1"/>
</dbReference>
<reference evidence="14 15" key="1">
    <citation type="submission" date="2024-01" db="EMBL/GenBank/DDBJ databases">
        <title>Genome insights into Plantactinospora sonchi sp. nov.</title>
        <authorList>
            <person name="Wang L."/>
        </authorList>
    </citation>
    <scope>NUCLEOTIDE SEQUENCE [LARGE SCALE GENOMIC DNA]</scope>
    <source>
        <strain evidence="14 15">NEAU-QY2</strain>
    </source>
</reference>
<keyword evidence="6 10" id="KW-0378">Hydrolase</keyword>
<feature type="transmembrane region" description="Helical" evidence="12">
    <location>
        <begin position="324"/>
        <end position="347"/>
    </location>
</feature>
<feature type="domain" description="Peptidase S8/S53" evidence="13">
    <location>
        <begin position="26"/>
        <end position="273"/>
    </location>
</feature>
<dbReference type="PRINTS" id="PR00723">
    <property type="entry name" value="SUBTILISIN"/>
</dbReference>
<dbReference type="SUPFAM" id="SSF52743">
    <property type="entry name" value="Subtilisin-like"/>
    <property type="match status" value="1"/>
</dbReference>